<dbReference type="EMBL" id="JAVDRL010000006">
    <property type="protein sequence ID" value="MDR6531524.1"/>
    <property type="molecule type" value="Genomic_DNA"/>
</dbReference>
<comment type="caution">
    <text evidence="1">The sequence shown here is derived from an EMBL/GenBank/DDBJ whole genome shotgun (WGS) entry which is preliminary data.</text>
</comment>
<keyword evidence="2" id="KW-1185">Reference proteome</keyword>
<protein>
    <submittedName>
        <fullName evidence="1">Uncharacterized protein</fullName>
    </submittedName>
</protein>
<organism evidence="1 2">
    <name type="scientific">Caulobacter rhizosphaerae</name>
    <dbReference type="NCBI Taxonomy" id="2010972"/>
    <lineage>
        <taxon>Bacteria</taxon>
        <taxon>Pseudomonadati</taxon>
        <taxon>Pseudomonadota</taxon>
        <taxon>Alphaproteobacteria</taxon>
        <taxon>Caulobacterales</taxon>
        <taxon>Caulobacteraceae</taxon>
        <taxon>Caulobacter</taxon>
    </lineage>
</organism>
<dbReference type="Proteomes" id="UP001262754">
    <property type="component" value="Unassembled WGS sequence"/>
</dbReference>
<accession>A0ABU1MZA6</accession>
<sequence length="233" mass="25581">MASLLWRLAVSRTTLRVAAPRPAGGRSLTRPDARAPIHQGFKARPHPLGGWRLAPSGRFESLRRVDAGPSSSIVCRMAFTIGSPPSAPSTALQAHAQLSAREASLSPSTLPRRWVWGFYDGVEEGIAGAADGSFYRFMSVGDSRSTRFRAFSLEEVLLGDLSEAMPQEPGVSWMEEEYWLAALTLPSVASFICIADPYLEHLVAERIETPLPVNADFLFVHSILRPKFHRKAP</sequence>
<evidence type="ECO:0000313" key="1">
    <source>
        <dbReference type="EMBL" id="MDR6531524.1"/>
    </source>
</evidence>
<reference evidence="1 2" key="1">
    <citation type="submission" date="2023-07" db="EMBL/GenBank/DDBJ databases">
        <title>Sorghum-associated microbial communities from plants grown in Nebraska, USA.</title>
        <authorList>
            <person name="Schachtman D."/>
        </authorList>
    </citation>
    <scope>NUCLEOTIDE SEQUENCE [LARGE SCALE GENOMIC DNA]</scope>
    <source>
        <strain evidence="1 2">DS2154</strain>
    </source>
</reference>
<evidence type="ECO:0000313" key="2">
    <source>
        <dbReference type="Proteomes" id="UP001262754"/>
    </source>
</evidence>
<gene>
    <name evidence="1" type="ORF">J2800_002271</name>
</gene>
<name>A0ABU1MZA6_9CAUL</name>
<proteinExistence type="predicted"/>